<keyword evidence="1" id="KW-0966">Cell projection</keyword>
<keyword evidence="1" id="KW-0969">Cilium</keyword>
<keyword evidence="1" id="KW-0282">Flagellum</keyword>
<dbReference type="EMBL" id="JH603164">
    <property type="protein sequence ID" value="EIC23832.1"/>
    <property type="molecule type" value="Genomic_DNA"/>
</dbReference>
<dbReference type="InterPro" id="IPR036194">
    <property type="entry name" value="FlhD_sf"/>
</dbReference>
<dbReference type="STRING" id="631362.Thi970DRAFT_00344"/>
<proteinExistence type="predicted"/>
<organism evidence="1 2">
    <name type="scientific">Thiorhodovibrio frisius</name>
    <dbReference type="NCBI Taxonomy" id="631362"/>
    <lineage>
        <taxon>Bacteria</taxon>
        <taxon>Pseudomonadati</taxon>
        <taxon>Pseudomonadota</taxon>
        <taxon>Gammaproteobacteria</taxon>
        <taxon>Chromatiales</taxon>
        <taxon>Chromatiaceae</taxon>
        <taxon>Thiorhodovibrio</taxon>
    </lineage>
</organism>
<evidence type="ECO:0000313" key="2">
    <source>
        <dbReference type="Proteomes" id="UP000002964"/>
    </source>
</evidence>
<keyword evidence="2" id="KW-1185">Reference proteome</keyword>
<evidence type="ECO:0000313" key="1">
    <source>
        <dbReference type="EMBL" id="EIC23832.1"/>
    </source>
</evidence>
<dbReference type="Proteomes" id="UP000002964">
    <property type="component" value="Unassembled WGS sequence"/>
</dbReference>
<name>H8YW41_9GAMM</name>
<reference evidence="2" key="1">
    <citation type="submission" date="2011-06" db="EMBL/GenBank/DDBJ databases">
        <authorList>
            <consortium name="US DOE Joint Genome Institute (JGI-PGF)"/>
            <person name="Lucas S."/>
            <person name="Han J."/>
            <person name="Lapidus A."/>
            <person name="Cheng J.-F."/>
            <person name="Goodwin L."/>
            <person name="Pitluck S."/>
            <person name="Peters L."/>
            <person name="Land M.L."/>
            <person name="Hauser L."/>
            <person name="Vogl K."/>
            <person name="Liu Z."/>
            <person name="Overmann J."/>
            <person name="Frigaard N.-U."/>
            <person name="Bryant D.A."/>
            <person name="Woyke T.J."/>
        </authorList>
    </citation>
    <scope>NUCLEOTIDE SEQUENCE [LARGE SCALE GENOMIC DNA]</scope>
    <source>
        <strain evidence="2">970</strain>
    </source>
</reference>
<reference evidence="1 2" key="2">
    <citation type="submission" date="2011-11" db="EMBL/GenBank/DDBJ databases">
        <authorList>
            <consortium name="US DOE Joint Genome Institute"/>
            <person name="Lucas S."/>
            <person name="Han J."/>
            <person name="Lapidus A."/>
            <person name="Cheng J.-F."/>
            <person name="Goodwin L."/>
            <person name="Pitluck S."/>
            <person name="Peters L."/>
            <person name="Ovchinnikova G."/>
            <person name="Zhang X."/>
            <person name="Detter J.C."/>
            <person name="Han C."/>
            <person name="Tapia R."/>
            <person name="Land M."/>
            <person name="Hauser L."/>
            <person name="Kyrpides N."/>
            <person name="Ivanova N."/>
            <person name="Pagani I."/>
            <person name="Vogl K."/>
            <person name="Liu Z."/>
            <person name="Overmann J."/>
            <person name="Frigaard N.-U."/>
            <person name="Bryant D."/>
            <person name="Woyke T."/>
        </authorList>
    </citation>
    <scope>NUCLEOTIDE SEQUENCE [LARGE SCALE GENOMIC DNA]</scope>
    <source>
        <strain evidence="1 2">970</strain>
    </source>
</reference>
<protein>
    <submittedName>
        <fullName evidence="1">Flagellar transcriptional activator (FlhD)</fullName>
    </submittedName>
</protein>
<sequence>MHAYSHLIPESLVGSIHQLNRAYLHTARDLLRSGQDRVVEALFGLDGTLAQWLVDATPEAIERLATTPGTVFQPRLPEATDKLLAVCTQAPERDITALHLLLRNLGEAAQIDQGESQ</sequence>
<dbReference type="HOGENOM" id="CLU_2083812_0_0_6"/>
<dbReference type="RefSeq" id="WP_009146806.1">
    <property type="nucleotide sequence ID" value="NZ_CP121471.1"/>
</dbReference>
<accession>H8YW41</accession>
<dbReference type="SUPFAM" id="SSF63592">
    <property type="entry name" value="Flagellar transcriptional activator FlhD"/>
    <property type="match status" value="1"/>
</dbReference>
<dbReference type="Gene3D" id="1.10.4000.10">
    <property type="entry name" value="Flagellar transcriptional activator FlhD"/>
    <property type="match status" value="1"/>
</dbReference>
<dbReference type="AlphaFoldDB" id="H8YW41"/>
<dbReference type="OrthoDB" id="5875657at2"/>
<gene>
    <name evidence="1" type="ORF">Thi970DRAFT_00344</name>
</gene>